<dbReference type="PANTHER" id="PTHR43537">
    <property type="entry name" value="TRANSCRIPTIONAL REGULATOR, GNTR FAMILY"/>
    <property type="match status" value="1"/>
</dbReference>
<feature type="domain" description="HTH gntR-type" evidence="4">
    <location>
        <begin position="4"/>
        <end position="71"/>
    </location>
</feature>
<dbReference type="GO" id="GO:0003677">
    <property type="term" value="F:DNA binding"/>
    <property type="evidence" value="ECO:0007669"/>
    <property type="project" value="UniProtKB-KW"/>
</dbReference>
<dbReference type="InterPro" id="IPR036390">
    <property type="entry name" value="WH_DNA-bd_sf"/>
</dbReference>
<dbReference type="SUPFAM" id="SSF48008">
    <property type="entry name" value="GntR ligand-binding domain-like"/>
    <property type="match status" value="1"/>
</dbReference>
<dbReference type="PANTHER" id="PTHR43537:SF20">
    <property type="entry name" value="HTH-TYPE TRANSCRIPTIONAL REPRESSOR GLAR"/>
    <property type="match status" value="1"/>
</dbReference>
<dbReference type="Gene3D" id="1.20.120.530">
    <property type="entry name" value="GntR ligand-binding domain-like"/>
    <property type="match status" value="1"/>
</dbReference>
<organism evidence="5 6">
    <name type="scientific">Limimaricola pyoseonensis</name>
    <dbReference type="NCBI Taxonomy" id="521013"/>
    <lineage>
        <taxon>Bacteria</taxon>
        <taxon>Pseudomonadati</taxon>
        <taxon>Pseudomonadota</taxon>
        <taxon>Alphaproteobacteria</taxon>
        <taxon>Rhodobacterales</taxon>
        <taxon>Paracoccaceae</taxon>
        <taxon>Limimaricola</taxon>
    </lineage>
</organism>
<evidence type="ECO:0000256" key="1">
    <source>
        <dbReference type="ARBA" id="ARBA00023015"/>
    </source>
</evidence>
<keyword evidence="1" id="KW-0805">Transcription regulation</keyword>
<evidence type="ECO:0000256" key="3">
    <source>
        <dbReference type="ARBA" id="ARBA00023163"/>
    </source>
</evidence>
<dbReference type="RefSeq" id="WP_207497656.1">
    <property type="nucleotide sequence ID" value="NZ_FNAT01000015.1"/>
</dbReference>
<dbReference type="InterPro" id="IPR000524">
    <property type="entry name" value="Tscrpt_reg_HTH_GntR"/>
</dbReference>
<protein>
    <submittedName>
        <fullName evidence="5">DNA-binding transcriptional regulator, GntR family</fullName>
    </submittedName>
</protein>
<dbReference type="PROSITE" id="PS50949">
    <property type="entry name" value="HTH_GNTR"/>
    <property type="match status" value="1"/>
</dbReference>
<proteinExistence type="predicted"/>
<sequence length="246" mass="26528">MDYAAKTETAFARLREDILNGVHAPGAPLRLSALSRRYAVSATPLREALSRLEEKRLVLARPNRGWQVAPVSLAELEDLEAARLAVEGSLLRDAIARGGLDWEAGIVAAHHRLKQTPLPVGHGEPGLHADWIAAHDGFHAALLAAAASEWLGRFHAEASAQLRRHHQALLLHPRAVRPDGPARHPEAVQERLRDALSLPRHSALMEAALARDTAAALRLLGEHVEIAVALYREIAAPASESGAAAE</sequence>
<dbReference type="Gene3D" id="1.10.10.10">
    <property type="entry name" value="Winged helix-like DNA-binding domain superfamily/Winged helix DNA-binding domain"/>
    <property type="match status" value="1"/>
</dbReference>
<accession>A0A1G7L4N7</accession>
<evidence type="ECO:0000313" key="5">
    <source>
        <dbReference type="EMBL" id="SDF44304.1"/>
    </source>
</evidence>
<evidence type="ECO:0000256" key="2">
    <source>
        <dbReference type="ARBA" id="ARBA00023125"/>
    </source>
</evidence>
<dbReference type="Proteomes" id="UP000198922">
    <property type="component" value="Unassembled WGS sequence"/>
</dbReference>
<dbReference type="Pfam" id="PF07729">
    <property type="entry name" value="FCD"/>
    <property type="match status" value="1"/>
</dbReference>
<keyword evidence="6" id="KW-1185">Reference proteome</keyword>
<dbReference type="InterPro" id="IPR011711">
    <property type="entry name" value="GntR_C"/>
</dbReference>
<dbReference type="GO" id="GO:0003700">
    <property type="term" value="F:DNA-binding transcription factor activity"/>
    <property type="evidence" value="ECO:0007669"/>
    <property type="project" value="InterPro"/>
</dbReference>
<dbReference type="InterPro" id="IPR036388">
    <property type="entry name" value="WH-like_DNA-bd_sf"/>
</dbReference>
<keyword evidence="2 5" id="KW-0238">DNA-binding</keyword>
<dbReference type="SMART" id="SM00345">
    <property type="entry name" value="HTH_GNTR"/>
    <property type="match status" value="1"/>
</dbReference>
<dbReference type="Pfam" id="PF00392">
    <property type="entry name" value="GntR"/>
    <property type="match status" value="1"/>
</dbReference>
<name>A0A1G7L4N7_9RHOB</name>
<keyword evidence="3" id="KW-0804">Transcription</keyword>
<gene>
    <name evidence="5" type="ORF">SAMN04488567_0381</name>
</gene>
<evidence type="ECO:0000313" key="6">
    <source>
        <dbReference type="Proteomes" id="UP000198922"/>
    </source>
</evidence>
<dbReference type="EMBL" id="FNAT01000015">
    <property type="protein sequence ID" value="SDF44304.1"/>
    <property type="molecule type" value="Genomic_DNA"/>
</dbReference>
<dbReference type="AlphaFoldDB" id="A0A1G7L4N7"/>
<dbReference type="STRING" id="521013.SAMN04488567_0381"/>
<evidence type="ECO:0000259" key="4">
    <source>
        <dbReference type="PROSITE" id="PS50949"/>
    </source>
</evidence>
<reference evidence="6" key="1">
    <citation type="submission" date="2016-10" db="EMBL/GenBank/DDBJ databases">
        <authorList>
            <person name="Varghese N."/>
            <person name="Submissions S."/>
        </authorList>
    </citation>
    <scope>NUCLEOTIDE SEQUENCE [LARGE SCALE GENOMIC DNA]</scope>
    <source>
        <strain evidence="6">DSM 21424</strain>
    </source>
</reference>
<dbReference type="SMART" id="SM00895">
    <property type="entry name" value="FCD"/>
    <property type="match status" value="1"/>
</dbReference>
<dbReference type="InterPro" id="IPR008920">
    <property type="entry name" value="TF_FadR/GntR_C"/>
</dbReference>
<dbReference type="SUPFAM" id="SSF46785">
    <property type="entry name" value="Winged helix' DNA-binding domain"/>
    <property type="match status" value="1"/>
</dbReference>